<dbReference type="NCBIfam" id="NF003843">
    <property type="entry name" value="PRK05422.1"/>
    <property type="match status" value="1"/>
</dbReference>
<dbReference type="GO" id="GO:0003723">
    <property type="term" value="F:RNA binding"/>
    <property type="evidence" value="ECO:0007669"/>
    <property type="project" value="UniProtKB-UniRule"/>
</dbReference>
<dbReference type="NCBIfam" id="TIGR00086">
    <property type="entry name" value="smpB"/>
    <property type="match status" value="1"/>
</dbReference>
<keyword evidence="1 3" id="KW-0963">Cytoplasm</keyword>
<dbReference type="Proteomes" id="UP000256379">
    <property type="component" value="Unassembled WGS sequence"/>
</dbReference>
<dbReference type="RefSeq" id="WP_115543313.1">
    <property type="nucleotide sequence ID" value="NZ_NXLQ01000015.1"/>
</dbReference>
<proteinExistence type="inferred from homology"/>
<dbReference type="GO" id="GO:0005829">
    <property type="term" value="C:cytosol"/>
    <property type="evidence" value="ECO:0007669"/>
    <property type="project" value="TreeGrafter"/>
</dbReference>
<organism evidence="4 5">
    <name type="scientific">Helicobacter didelphidarum</name>
    <dbReference type="NCBI Taxonomy" id="2040648"/>
    <lineage>
        <taxon>Bacteria</taxon>
        <taxon>Pseudomonadati</taxon>
        <taxon>Campylobacterota</taxon>
        <taxon>Epsilonproteobacteria</taxon>
        <taxon>Campylobacterales</taxon>
        <taxon>Helicobacteraceae</taxon>
        <taxon>Helicobacter</taxon>
    </lineage>
</organism>
<dbReference type="InterPro" id="IPR000037">
    <property type="entry name" value="SsrA-bd_prot"/>
</dbReference>
<name>A0A3D8IK99_9HELI</name>
<dbReference type="SUPFAM" id="SSF74982">
    <property type="entry name" value="Small protein B (SmpB)"/>
    <property type="match status" value="1"/>
</dbReference>
<evidence type="ECO:0000313" key="4">
    <source>
        <dbReference type="EMBL" id="RDU64991.1"/>
    </source>
</evidence>
<dbReference type="PROSITE" id="PS01317">
    <property type="entry name" value="SSRP"/>
    <property type="match status" value="1"/>
</dbReference>
<sequence length="157" mass="18318">MSIIIRNKKALHDYFIIEQIEAGLVLAGSEVKSLRNGRANLKDSFVRIINNEAFVFGVHLTYHHTTNPYFKPDEKRVRKLLLHRKQIDKLFGQVSQKGLSIIPLQIYFNKKGYAKIIIALAKGKKEYDKRETIKRKELAREAQASMKNYEYPKRSNK</sequence>
<dbReference type="InterPro" id="IPR023620">
    <property type="entry name" value="SmpB"/>
</dbReference>
<comment type="similarity">
    <text evidence="3">Belongs to the SmpB family.</text>
</comment>
<comment type="caution">
    <text evidence="4">The sequence shown here is derived from an EMBL/GenBank/DDBJ whole genome shotgun (WGS) entry which is preliminary data.</text>
</comment>
<dbReference type="Gene3D" id="2.40.280.10">
    <property type="match status" value="1"/>
</dbReference>
<keyword evidence="2 3" id="KW-0694">RNA-binding</keyword>
<gene>
    <name evidence="3" type="primary">smpB</name>
    <name evidence="4" type="ORF">CQA53_07045</name>
</gene>
<evidence type="ECO:0000256" key="2">
    <source>
        <dbReference type="ARBA" id="ARBA00022884"/>
    </source>
</evidence>
<dbReference type="HAMAP" id="MF_00023">
    <property type="entry name" value="SmpB"/>
    <property type="match status" value="1"/>
</dbReference>
<dbReference type="OrthoDB" id="9805462at2"/>
<dbReference type="PANTHER" id="PTHR30308:SF2">
    <property type="entry name" value="SSRA-BINDING PROTEIN"/>
    <property type="match status" value="1"/>
</dbReference>
<dbReference type="EMBL" id="NXLQ01000015">
    <property type="protein sequence ID" value="RDU64991.1"/>
    <property type="molecule type" value="Genomic_DNA"/>
</dbReference>
<comment type="subcellular location">
    <subcellularLocation>
        <location evidence="3">Cytoplasm</location>
    </subcellularLocation>
    <text evidence="3">The tmRNA-SmpB complex associates with stalled 70S ribosomes.</text>
</comment>
<dbReference type="AlphaFoldDB" id="A0A3D8IK99"/>
<evidence type="ECO:0000256" key="1">
    <source>
        <dbReference type="ARBA" id="ARBA00022490"/>
    </source>
</evidence>
<dbReference type="PANTHER" id="PTHR30308">
    <property type="entry name" value="TMRNA-BINDING COMPONENT OF TRANS-TRANSLATION TAGGING COMPLEX"/>
    <property type="match status" value="1"/>
</dbReference>
<evidence type="ECO:0000313" key="5">
    <source>
        <dbReference type="Proteomes" id="UP000256379"/>
    </source>
</evidence>
<dbReference type="GO" id="GO:0070929">
    <property type="term" value="P:trans-translation"/>
    <property type="evidence" value="ECO:0007669"/>
    <property type="project" value="UniProtKB-UniRule"/>
</dbReference>
<protein>
    <recommendedName>
        <fullName evidence="3">SsrA-binding protein</fullName>
    </recommendedName>
    <alternativeName>
        <fullName evidence="3">Small protein B</fullName>
    </alternativeName>
</protein>
<dbReference type="InterPro" id="IPR020081">
    <property type="entry name" value="SsrA-bd_prot_CS"/>
</dbReference>
<dbReference type="GO" id="GO:0070930">
    <property type="term" value="P:trans-translation-dependent protein tagging"/>
    <property type="evidence" value="ECO:0007669"/>
    <property type="project" value="TreeGrafter"/>
</dbReference>
<keyword evidence="5" id="KW-1185">Reference proteome</keyword>
<accession>A0A3D8IK99</accession>
<comment type="function">
    <text evidence="3">Required for rescue of stalled ribosomes mediated by trans-translation. Binds to transfer-messenger RNA (tmRNA), required for stable association of tmRNA with ribosomes. tmRNA and SmpB together mimic tRNA shape, replacing the anticodon stem-loop with SmpB. tmRNA is encoded by the ssrA gene; the 2 termini fold to resemble tRNA(Ala) and it encodes a 'tag peptide', a short internal open reading frame. During trans-translation Ala-aminoacylated tmRNA acts like a tRNA, entering the A-site of stalled ribosomes, displacing the stalled mRNA. The ribosome then switches to translate the ORF on the tmRNA; the nascent peptide is terminated with the 'tag peptide' encoded by the tmRNA and targeted for degradation. The ribosome is freed to recommence translation, which seems to be the essential function of trans-translation.</text>
</comment>
<dbReference type="CDD" id="cd09294">
    <property type="entry name" value="SmpB"/>
    <property type="match status" value="1"/>
</dbReference>
<reference evidence="4 5" key="1">
    <citation type="submission" date="2018-04" db="EMBL/GenBank/DDBJ databases">
        <title>Novel Campyloabacter and Helicobacter Species and Strains.</title>
        <authorList>
            <person name="Mannion A.J."/>
            <person name="Shen Z."/>
            <person name="Fox J.G."/>
        </authorList>
    </citation>
    <scope>NUCLEOTIDE SEQUENCE [LARGE SCALE GENOMIC DNA]</scope>
    <source>
        <strain evidence="4 5">MIT 17-337</strain>
    </source>
</reference>
<dbReference type="Pfam" id="PF01668">
    <property type="entry name" value="SmpB"/>
    <property type="match status" value="1"/>
</dbReference>
<evidence type="ECO:0000256" key="3">
    <source>
        <dbReference type="HAMAP-Rule" id="MF_00023"/>
    </source>
</evidence>